<comment type="caution">
    <text evidence="1">The sequence shown here is derived from an EMBL/GenBank/DDBJ whole genome shotgun (WGS) entry which is preliminary data.</text>
</comment>
<accession>A0A2S9JNS5</accession>
<evidence type="ECO:0000313" key="1">
    <source>
        <dbReference type="EMBL" id="PRD54639.1"/>
    </source>
</evidence>
<dbReference type="AlphaFoldDB" id="A0A2S9JNS5"/>
<dbReference type="Proteomes" id="UP000238642">
    <property type="component" value="Unassembled WGS sequence"/>
</dbReference>
<dbReference type="EMBL" id="PVBS01000002">
    <property type="protein sequence ID" value="PRD54639.1"/>
    <property type="molecule type" value="Genomic_DNA"/>
</dbReference>
<evidence type="ECO:0000313" key="2">
    <source>
        <dbReference type="Proteomes" id="UP000238642"/>
    </source>
</evidence>
<protein>
    <submittedName>
        <fullName evidence="1">Uncharacterized protein</fullName>
    </submittedName>
</protein>
<reference evidence="1 2" key="1">
    <citation type="submission" date="2018-02" db="EMBL/GenBank/DDBJ databases">
        <title>The draft genome of Sphingobacterium gobiense H7.</title>
        <authorList>
            <person name="Li L."/>
            <person name="Liu L."/>
            <person name="Zhang X."/>
            <person name="Wang T."/>
            <person name="Liang L."/>
        </authorList>
    </citation>
    <scope>NUCLEOTIDE SEQUENCE [LARGE SCALE GENOMIC DNA]</scope>
    <source>
        <strain evidence="1 2">ACCC 05757</strain>
    </source>
</reference>
<gene>
    <name evidence="1" type="ORF">C5749_14470</name>
</gene>
<proteinExistence type="predicted"/>
<dbReference type="RefSeq" id="WP_105726849.1">
    <property type="nucleotide sequence ID" value="NZ_PVBS01000002.1"/>
</dbReference>
<sequence>MNKKTTNKLGVFVMLLGFTVVGFSSCSNDDEPQPIKEGIEKAELTLTEISGEAVYPHGDHFHGLNGGVEGEKVVIAFDEDGVATKNGHLHLEADAVYKIELKAWDYEGKEVQNTFIENKAVANSYKAFLVGGNFKLNTDSETEEGAIFQPREQTYADGSAVDGKYDTTGILSYFIVGHENESSTKEVTYVLRKLNEGVKAQIERTDWNREDYKTAFAGENILELKFEIHAEHGHDH</sequence>
<name>A0A2S9JNS5_9SPHI</name>
<organism evidence="1 2">
    <name type="scientific">Sphingobacterium gobiense</name>
    <dbReference type="NCBI Taxonomy" id="1382456"/>
    <lineage>
        <taxon>Bacteria</taxon>
        <taxon>Pseudomonadati</taxon>
        <taxon>Bacteroidota</taxon>
        <taxon>Sphingobacteriia</taxon>
        <taxon>Sphingobacteriales</taxon>
        <taxon>Sphingobacteriaceae</taxon>
        <taxon>Sphingobacterium</taxon>
    </lineage>
</organism>
<keyword evidence="2" id="KW-1185">Reference proteome</keyword>
<dbReference type="PROSITE" id="PS51257">
    <property type="entry name" value="PROKAR_LIPOPROTEIN"/>
    <property type="match status" value="1"/>
</dbReference>
<dbReference type="OrthoDB" id="978436at2"/>